<dbReference type="Pfam" id="PF00583">
    <property type="entry name" value="Acetyltransf_1"/>
    <property type="match status" value="1"/>
</dbReference>
<dbReference type="EMBL" id="VNKQ01000006">
    <property type="protein sequence ID" value="KAG0650332.1"/>
    <property type="molecule type" value="Genomic_DNA"/>
</dbReference>
<dbReference type="Proteomes" id="UP000785200">
    <property type="component" value="Unassembled WGS sequence"/>
</dbReference>
<dbReference type="OrthoDB" id="4224637at2759"/>
<reference evidence="2" key="1">
    <citation type="submission" date="2019-07" db="EMBL/GenBank/DDBJ databases">
        <title>Hyphodiscus hymeniophilus genome sequencing and assembly.</title>
        <authorList>
            <person name="Kramer G."/>
            <person name="Nodwell J."/>
        </authorList>
    </citation>
    <scope>NUCLEOTIDE SEQUENCE</scope>
    <source>
        <strain evidence="2">ATCC 34498</strain>
    </source>
</reference>
<dbReference type="GO" id="GO:0016747">
    <property type="term" value="F:acyltransferase activity, transferring groups other than amino-acyl groups"/>
    <property type="evidence" value="ECO:0007669"/>
    <property type="project" value="InterPro"/>
</dbReference>
<dbReference type="Gene3D" id="3.40.630.30">
    <property type="match status" value="1"/>
</dbReference>
<gene>
    <name evidence="2" type="ORF">D0Z07_3235</name>
</gene>
<proteinExistence type="predicted"/>
<evidence type="ECO:0000313" key="2">
    <source>
        <dbReference type="EMBL" id="KAG0650332.1"/>
    </source>
</evidence>
<dbReference type="SUPFAM" id="SSF55729">
    <property type="entry name" value="Acyl-CoA N-acyltransferases (Nat)"/>
    <property type="match status" value="1"/>
</dbReference>
<organism evidence="2 3">
    <name type="scientific">Hyphodiscus hymeniophilus</name>
    <dbReference type="NCBI Taxonomy" id="353542"/>
    <lineage>
        <taxon>Eukaryota</taxon>
        <taxon>Fungi</taxon>
        <taxon>Dikarya</taxon>
        <taxon>Ascomycota</taxon>
        <taxon>Pezizomycotina</taxon>
        <taxon>Leotiomycetes</taxon>
        <taxon>Helotiales</taxon>
        <taxon>Hyphodiscaceae</taxon>
        <taxon>Hyphodiscus</taxon>
    </lineage>
</organism>
<dbReference type="InterPro" id="IPR016181">
    <property type="entry name" value="Acyl_CoA_acyltransferase"/>
</dbReference>
<dbReference type="PROSITE" id="PS51186">
    <property type="entry name" value="GNAT"/>
    <property type="match status" value="1"/>
</dbReference>
<accession>A0A9P6VML4</accession>
<dbReference type="AlphaFoldDB" id="A0A9P6VML4"/>
<name>A0A9P6VML4_9HELO</name>
<comment type="caution">
    <text evidence="2">The sequence shown here is derived from an EMBL/GenBank/DDBJ whole genome shotgun (WGS) entry which is preliminary data.</text>
</comment>
<evidence type="ECO:0000313" key="3">
    <source>
        <dbReference type="Proteomes" id="UP000785200"/>
    </source>
</evidence>
<evidence type="ECO:0000259" key="1">
    <source>
        <dbReference type="PROSITE" id="PS51186"/>
    </source>
</evidence>
<sequence>MESSTEQDARSKFFTQSWTVTLPSHPGLKFFRITPSYFDQWLPLVMDPANNELQDTAGKVWDNAAQAEWRGRAQKRYDDLNIAHNGLDILVELNGKLIGYGDIYAFNPTEASVGIILNKEARGRGIGKLGIQVFTQLGFELGLEINTGTMKANGPMRGIMKSLGIEEIEKVVEIPGRGVVAEIEWELKREDWKSIDMKIEFGEPVA</sequence>
<dbReference type="InterPro" id="IPR000182">
    <property type="entry name" value="GNAT_dom"/>
</dbReference>
<keyword evidence="3" id="KW-1185">Reference proteome</keyword>
<feature type="domain" description="N-acetyltransferase" evidence="1">
    <location>
        <begin position="28"/>
        <end position="190"/>
    </location>
</feature>
<protein>
    <recommendedName>
        <fullName evidence="1">N-acetyltransferase domain-containing protein</fullName>
    </recommendedName>
</protein>